<name>A0A2Z4Y8L1_SUMC1</name>
<dbReference type="Proteomes" id="UP000262583">
    <property type="component" value="Chromosome"/>
</dbReference>
<dbReference type="EMBL" id="CP030759">
    <property type="protein sequence ID" value="AXA37158.1"/>
    <property type="molecule type" value="Genomic_DNA"/>
</dbReference>
<gene>
    <name evidence="1" type="ORF">BRCON_2388</name>
</gene>
<dbReference type="AlphaFoldDB" id="A0A2Z4Y8L1"/>
<protein>
    <submittedName>
        <fullName evidence="1">Uncharacterized protein</fullName>
    </submittedName>
</protein>
<evidence type="ECO:0000313" key="2">
    <source>
        <dbReference type="Proteomes" id="UP000262583"/>
    </source>
</evidence>
<organism evidence="1 2">
    <name type="scientific">Sumerlaea chitinivorans</name>
    <dbReference type="NCBI Taxonomy" id="2250252"/>
    <lineage>
        <taxon>Bacteria</taxon>
        <taxon>Candidatus Sumerlaeota</taxon>
        <taxon>Candidatus Sumerlaeia</taxon>
        <taxon>Candidatus Sumerlaeales</taxon>
        <taxon>Candidatus Sumerlaeaceae</taxon>
        <taxon>Candidatus Sumerlaea</taxon>
    </lineage>
</organism>
<proteinExistence type="predicted"/>
<evidence type="ECO:0000313" key="1">
    <source>
        <dbReference type="EMBL" id="AXA37158.1"/>
    </source>
</evidence>
<accession>A0A2Z4Y8L1</accession>
<reference evidence="1 2" key="1">
    <citation type="submission" date="2018-05" db="EMBL/GenBank/DDBJ databases">
        <title>A metagenomic window into the 2 km-deep terrestrial subsurface aquifer revealed taxonomically and functionally diverse microbial community comprising novel uncultured bacterial lineages.</title>
        <authorList>
            <person name="Kadnikov V.V."/>
            <person name="Mardanov A.V."/>
            <person name="Beletsky A.V."/>
            <person name="Banks D."/>
            <person name="Pimenov N.V."/>
            <person name="Frank Y.A."/>
            <person name="Karnachuk O.V."/>
            <person name="Ravin N.V."/>
        </authorList>
    </citation>
    <scope>NUCLEOTIDE SEQUENCE [LARGE SCALE GENOMIC DNA]</scope>
    <source>
        <strain evidence="1">BY</strain>
    </source>
</reference>
<sequence>MFARMDDSTTLSTIVASPALLLFPQISSLCFQRLSQIRENETR</sequence>
<dbReference type="KEGG" id="schv:BRCON_2388"/>